<dbReference type="Pfam" id="PF01343">
    <property type="entry name" value="Peptidase_S49"/>
    <property type="match status" value="2"/>
</dbReference>
<comment type="caution">
    <text evidence="7">The sequence shown here is derived from an EMBL/GenBank/DDBJ whole genome shotgun (WGS) entry which is preliminary data.</text>
</comment>
<evidence type="ECO:0000259" key="6">
    <source>
        <dbReference type="Pfam" id="PF01343"/>
    </source>
</evidence>
<dbReference type="InterPro" id="IPR029045">
    <property type="entry name" value="ClpP/crotonase-like_dom_sf"/>
</dbReference>
<feature type="domain" description="Peptidase S49" evidence="6">
    <location>
        <begin position="137"/>
        <end position="294"/>
    </location>
</feature>
<dbReference type="SUPFAM" id="SSF52096">
    <property type="entry name" value="ClpP/crotonase"/>
    <property type="match status" value="2"/>
</dbReference>
<dbReference type="CDD" id="cd07018">
    <property type="entry name" value="S49_SppA_67K_type"/>
    <property type="match status" value="1"/>
</dbReference>
<feature type="transmembrane region" description="Helical" evidence="5">
    <location>
        <begin position="28"/>
        <end position="47"/>
    </location>
</feature>
<dbReference type="PANTHER" id="PTHR33209:SF1">
    <property type="entry name" value="PEPTIDASE S49 DOMAIN-CONTAINING PROTEIN"/>
    <property type="match status" value="1"/>
</dbReference>
<dbReference type="CDD" id="cd07023">
    <property type="entry name" value="S49_Sppa_N_C"/>
    <property type="match status" value="1"/>
</dbReference>
<keyword evidence="2" id="KW-0645">Protease</keyword>
<keyword evidence="8" id="KW-1185">Reference proteome</keyword>
<dbReference type="PANTHER" id="PTHR33209">
    <property type="entry name" value="PROTEASE 4"/>
    <property type="match status" value="1"/>
</dbReference>
<dbReference type="Gene3D" id="6.20.330.10">
    <property type="match status" value="1"/>
</dbReference>
<keyword evidence="5" id="KW-1133">Transmembrane helix</keyword>
<dbReference type="RefSeq" id="WP_226864942.1">
    <property type="nucleotide sequence ID" value="NZ_JACZFR010000028.1"/>
</dbReference>
<dbReference type="InterPro" id="IPR002142">
    <property type="entry name" value="Peptidase_S49"/>
</dbReference>
<proteinExistence type="inferred from homology"/>
<dbReference type="EC" id="3.4.21.-" evidence="7"/>
<evidence type="ECO:0000256" key="3">
    <source>
        <dbReference type="ARBA" id="ARBA00022801"/>
    </source>
</evidence>
<evidence type="ECO:0000256" key="2">
    <source>
        <dbReference type="ARBA" id="ARBA00022670"/>
    </source>
</evidence>
<name>A0ABW1YL85_9GAMM</name>
<dbReference type="Proteomes" id="UP001596425">
    <property type="component" value="Unassembled WGS sequence"/>
</dbReference>
<evidence type="ECO:0000313" key="8">
    <source>
        <dbReference type="Proteomes" id="UP001596425"/>
    </source>
</evidence>
<keyword evidence="3 7" id="KW-0378">Hydrolase</keyword>
<keyword evidence="4" id="KW-0720">Serine protease</keyword>
<dbReference type="EMBL" id="JBHSVR010000001">
    <property type="protein sequence ID" value="MFC6632305.1"/>
    <property type="molecule type" value="Genomic_DNA"/>
</dbReference>
<dbReference type="InterPro" id="IPR004634">
    <property type="entry name" value="Pept_S49_pIV"/>
</dbReference>
<evidence type="ECO:0000313" key="7">
    <source>
        <dbReference type="EMBL" id="MFC6632305.1"/>
    </source>
</evidence>
<reference evidence="8" key="1">
    <citation type="journal article" date="2019" name="Int. J. Syst. Evol. Microbiol.">
        <title>The Global Catalogue of Microorganisms (GCM) 10K type strain sequencing project: providing services to taxonomists for standard genome sequencing and annotation.</title>
        <authorList>
            <consortium name="The Broad Institute Genomics Platform"/>
            <consortium name="The Broad Institute Genome Sequencing Center for Infectious Disease"/>
            <person name="Wu L."/>
            <person name="Ma J."/>
        </authorList>
    </citation>
    <scope>NUCLEOTIDE SEQUENCE [LARGE SCALE GENOMIC DNA]</scope>
    <source>
        <strain evidence="8">CGMCC 1.13718</strain>
    </source>
</reference>
<feature type="domain" description="Peptidase S49" evidence="6">
    <location>
        <begin position="394"/>
        <end position="545"/>
    </location>
</feature>
<comment type="similarity">
    <text evidence="1">Belongs to the peptidase S49 family.</text>
</comment>
<gene>
    <name evidence="7" type="primary">sppA</name>
    <name evidence="7" type="ORF">ACFQBM_03375</name>
</gene>
<dbReference type="PIRSF" id="PIRSF001217">
    <property type="entry name" value="Protease_4_SppA"/>
    <property type="match status" value="1"/>
</dbReference>
<dbReference type="NCBIfam" id="TIGR00705">
    <property type="entry name" value="SppA_67K"/>
    <property type="match status" value="1"/>
</dbReference>
<keyword evidence="5" id="KW-0472">Membrane</keyword>
<evidence type="ECO:0000256" key="4">
    <source>
        <dbReference type="ARBA" id="ARBA00022825"/>
    </source>
</evidence>
<evidence type="ECO:0000256" key="1">
    <source>
        <dbReference type="ARBA" id="ARBA00008683"/>
    </source>
</evidence>
<protein>
    <submittedName>
        <fullName evidence="7">Signal peptide peptidase SppA</fullName>
        <ecNumber evidence="7">3.4.21.-</ecNumber>
    </submittedName>
</protein>
<accession>A0ABW1YL85</accession>
<organism evidence="7 8">
    <name type="scientific">Microbulbifer taiwanensis</name>
    <dbReference type="NCBI Taxonomy" id="986746"/>
    <lineage>
        <taxon>Bacteria</taxon>
        <taxon>Pseudomonadati</taxon>
        <taxon>Pseudomonadota</taxon>
        <taxon>Gammaproteobacteria</taxon>
        <taxon>Cellvibrionales</taxon>
        <taxon>Microbulbiferaceae</taxon>
        <taxon>Microbulbifer</taxon>
    </lineage>
</organism>
<evidence type="ECO:0000256" key="5">
    <source>
        <dbReference type="SAM" id="Phobius"/>
    </source>
</evidence>
<dbReference type="InterPro" id="IPR047217">
    <property type="entry name" value="S49_SppA_67K_type_N"/>
</dbReference>
<dbReference type="GO" id="GO:0016787">
    <property type="term" value="F:hydrolase activity"/>
    <property type="evidence" value="ECO:0007669"/>
    <property type="project" value="UniProtKB-KW"/>
</dbReference>
<keyword evidence="5" id="KW-0812">Transmembrane</keyword>
<dbReference type="Gene3D" id="3.90.226.10">
    <property type="entry name" value="2-enoyl-CoA Hydratase, Chain A, domain 1"/>
    <property type="match status" value="3"/>
</dbReference>
<sequence>MTDTSHHKGFMRSFFGAIGGAITWLRRVFTNLLFLLLLLFIGIAIFGKDEQLTIPQGAALRIAPAGFLVDELSQPTTLPAFFGGPSGPTEVRVKDLVDAIDSAAKDKRISSLVLELDYMVGANLSKLEEVGAALQRFKAADKPIYAVGDNYTQAQYFLASHADKVYLNPMGSVLLTGFGAYRNYYKSALDKLKVNFHVFRVGDYKDFIEPYTRDDMSPASRENNQRWLHELWSEFTEQVTGLRNLPPQSIDVFIDELPQKLEEHNGSWAEAALASKLVDQLASRRAAIDELRKSIGAEEKKPGYKSIDALAYLRNQKLTQIPKPGKDSGKIGLISASGAIVDGEAPAGQIGSATLGKLIADAREKKVEALVLRIDSGGGSAFASEAIRQELLATREADIPVIISMGSVAASGGYWIATGGDRIWASPSTITGSIGVFGAFPTFEDSLEHIGIYNDGVGTSELAGTMRLDRPLPEAAASVLQQGVENTYARFLRIVAEARGSTPKEVHKIAQGQVWTGRAAQQLGLVDELGNLNDAIADAAQLAELEQYDVVEIQRELTPGEKFLRALADNVDARISASFARTIESNLPLGAWLQSLEPALAPLAELQSYRDPRALYVRCLACLAP</sequence>
<dbReference type="InterPro" id="IPR047272">
    <property type="entry name" value="S49_SppA_C"/>
</dbReference>